<evidence type="ECO:0000313" key="2">
    <source>
        <dbReference type="Proteomes" id="UP000018348"/>
    </source>
</evidence>
<protein>
    <submittedName>
        <fullName evidence="1">Uncharacterized protein</fullName>
    </submittedName>
</protein>
<reference evidence="1 2" key="1">
    <citation type="submission" date="2013-01" db="EMBL/GenBank/DDBJ databases">
        <authorList>
            <person name="Bench S."/>
        </authorList>
    </citation>
    <scope>NUCLEOTIDE SEQUENCE [LARGE SCALE GENOMIC DNA]</scope>
    <source>
        <strain evidence="1 2">WH 8502</strain>
    </source>
</reference>
<dbReference type="EMBL" id="CAQK01000723">
    <property type="protein sequence ID" value="CCQ52851.1"/>
    <property type="molecule type" value="Genomic_DNA"/>
</dbReference>
<proteinExistence type="predicted"/>
<dbReference type="AlphaFoldDB" id="T2IH82"/>
<evidence type="ECO:0000313" key="1">
    <source>
        <dbReference type="EMBL" id="CCQ52851.1"/>
    </source>
</evidence>
<reference evidence="1 2" key="2">
    <citation type="submission" date="2013-09" db="EMBL/GenBank/DDBJ databases">
        <title>Whole genome comparison of six Crocosphaera watsonii strains with differing phenotypes.</title>
        <authorList>
            <person name="Bench S.R."/>
            <person name="Heller P."/>
            <person name="Frank I."/>
            <person name="Arciniega M."/>
            <person name="Shilova I.N."/>
            <person name="Zehr J.P."/>
        </authorList>
    </citation>
    <scope>NUCLEOTIDE SEQUENCE [LARGE SCALE GENOMIC DNA]</scope>
    <source>
        <strain evidence="1 2">WH 8502</strain>
    </source>
</reference>
<accession>T2IH82</accession>
<comment type="caution">
    <text evidence="1">The sequence shown here is derived from an EMBL/GenBank/DDBJ whole genome shotgun (WGS) entry which is preliminary data.</text>
</comment>
<organism evidence="1 2">
    <name type="scientific">Crocosphaera watsonii WH 8502</name>
    <dbReference type="NCBI Taxonomy" id="423474"/>
    <lineage>
        <taxon>Bacteria</taxon>
        <taxon>Bacillati</taxon>
        <taxon>Cyanobacteriota</taxon>
        <taxon>Cyanophyceae</taxon>
        <taxon>Oscillatoriophycideae</taxon>
        <taxon>Chroococcales</taxon>
        <taxon>Aphanothecaceae</taxon>
        <taxon>Crocosphaera</taxon>
    </lineage>
</organism>
<sequence>MLRVCCFLLTKVIFDKGDPLRSPLTPLFKGGIIGKGGIFKSGYHLRVATFPWKKLLKNKE</sequence>
<gene>
    <name evidence="1" type="ORF">CWATWH8502_1782</name>
</gene>
<name>T2IH82_CROWT</name>
<dbReference type="Proteomes" id="UP000018348">
    <property type="component" value="Unassembled WGS sequence"/>
</dbReference>